<name>A0A314UHL1_PRUYE</name>
<feature type="domain" description="DUF3741" evidence="2">
    <location>
        <begin position="132"/>
        <end position="157"/>
    </location>
</feature>
<feature type="region of interest" description="Disordered" evidence="1">
    <location>
        <begin position="1"/>
        <end position="30"/>
    </location>
</feature>
<organism evidence="3 4">
    <name type="scientific">Prunus yedoensis var. nudiflora</name>
    <dbReference type="NCBI Taxonomy" id="2094558"/>
    <lineage>
        <taxon>Eukaryota</taxon>
        <taxon>Viridiplantae</taxon>
        <taxon>Streptophyta</taxon>
        <taxon>Embryophyta</taxon>
        <taxon>Tracheophyta</taxon>
        <taxon>Spermatophyta</taxon>
        <taxon>Magnoliopsida</taxon>
        <taxon>eudicotyledons</taxon>
        <taxon>Gunneridae</taxon>
        <taxon>Pentapetalae</taxon>
        <taxon>rosids</taxon>
        <taxon>fabids</taxon>
        <taxon>Rosales</taxon>
        <taxon>Rosaceae</taxon>
        <taxon>Amygdaloideae</taxon>
        <taxon>Amygdaleae</taxon>
        <taxon>Prunus</taxon>
    </lineage>
</organism>
<comment type="caution">
    <text evidence="3">The sequence shown here is derived from an EMBL/GenBank/DDBJ whole genome shotgun (WGS) entry which is preliminary data.</text>
</comment>
<feature type="compositionally biased region" description="Low complexity" evidence="1">
    <location>
        <begin position="471"/>
        <end position="492"/>
    </location>
</feature>
<feature type="compositionally biased region" description="Polar residues" evidence="1">
    <location>
        <begin position="450"/>
        <end position="463"/>
    </location>
</feature>
<evidence type="ECO:0000259" key="2">
    <source>
        <dbReference type="Pfam" id="PF14383"/>
    </source>
</evidence>
<feature type="region of interest" description="Disordered" evidence="1">
    <location>
        <begin position="302"/>
        <end position="518"/>
    </location>
</feature>
<feature type="compositionally biased region" description="Low complexity" evidence="1">
    <location>
        <begin position="124"/>
        <end position="134"/>
    </location>
</feature>
<protein>
    <recommendedName>
        <fullName evidence="2">DUF3741 domain-containing protein</fullName>
    </recommendedName>
</protein>
<dbReference type="AlphaFoldDB" id="A0A314UHL1"/>
<dbReference type="InterPro" id="IPR032795">
    <property type="entry name" value="DUF3741-assoc"/>
</dbReference>
<dbReference type="Proteomes" id="UP000250321">
    <property type="component" value="Unassembled WGS sequence"/>
</dbReference>
<reference evidence="3 4" key="1">
    <citation type="submission" date="2018-02" db="EMBL/GenBank/DDBJ databases">
        <title>Draft genome of wild Prunus yedoensis var. nudiflora.</title>
        <authorList>
            <person name="Baek S."/>
            <person name="Kim J.-H."/>
            <person name="Choi K."/>
            <person name="Kim G.-B."/>
            <person name="Cho A."/>
            <person name="Jang H."/>
            <person name="Shin C.-H."/>
            <person name="Yu H.-J."/>
            <person name="Mun J.-H."/>
        </authorList>
    </citation>
    <scope>NUCLEOTIDE SEQUENCE [LARGE SCALE GENOMIC DNA]</scope>
    <source>
        <strain evidence="4">cv. Jeju island</strain>
        <tissue evidence="3">Leaf</tissue>
    </source>
</reference>
<evidence type="ECO:0000313" key="4">
    <source>
        <dbReference type="Proteomes" id="UP000250321"/>
    </source>
</evidence>
<dbReference type="OrthoDB" id="1939700at2759"/>
<evidence type="ECO:0000256" key="1">
    <source>
        <dbReference type="SAM" id="MobiDB-lite"/>
    </source>
</evidence>
<feature type="region of interest" description="Disordered" evidence="1">
    <location>
        <begin position="73"/>
        <end position="140"/>
    </location>
</feature>
<evidence type="ECO:0000313" key="3">
    <source>
        <dbReference type="EMBL" id="PQM34399.1"/>
    </source>
</evidence>
<sequence length="560" mass="61401">MGMREWYWGSGRISKRGRGGGGGPAEKDMTTSSGCMCAVFQLFDFHQLQLANLHHPQQPSFNTFHEDDLTVPKGVEAPRNSLDSSEGTSLSSTTKEEENLNSPILKFQMGMQIKTSGGGGGRTSSADFSSDISSPGTKTPNLVARLMGLDLLPDQIRSPSSTSSCSSTTTHATSKSKVRTRKALQSRPRRHVVDMSDATNTAAAGTRSLPETPRISSARRSDVDLHHRLSLQINKENVGVGAVRNWIFADHENVKSPSHYARQIVKQVRESVSRKVGLDITNTTRPVNRDKQGRDELLHQLKSKNGNAVSKSLISKEDSSASCSPRLRFLEPKTTTTTPASLTAKDQIQLLPPKPKSPLSSLPPKPKPVQQPLKEEKQRQKSQTSIQKRRKSAHKQQEEAFVSPSTATRAIHNNIPADKKCKKTQLLSSNNVPTILPIKKDPSPPATKIPQKQAQQQVSESDAQQSKRRWSQLSSSKSQTYKQQQEQQQVSRRTPHELATRDIINMPNGGATSSATAAGSAGGAAAEAELLQYVTRILSRTGIDKDTQVSFTNWFSPFIH</sequence>
<dbReference type="EMBL" id="PJQY01003817">
    <property type="protein sequence ID" value="PQM34399.1"/>
    <property type="molecule type" value="Genomic_DNA"/>
</dbReference>
<dbReference type="STRING" id="2094558.A0A314UHL1"/>
<accession>A0A314UHL1</accession>
<gene>
    <name evidence="3" type="ORF">Pyn_07556</name>
</gene>
<dbReference type="PANTHER" id="PTHR37751:SF1">
    <property type="entry name" value="LOW PROTEIN: M-PHASE INDUCER PHOSPHATASE-LIKE PROTEIN"/>
    <property type="match status" value="1"/>
</dbReference>
<feature type="compositionally biased region" description="Polar residues" evidence="1">
    <location>
        <begin position="303"/>
        <end position="313"/>
    </location>
</feature>
<feature type="region of interest" description="Disordered" evidence="1">
    <location>
        <begin position="154"/>
        <end position="220"/>
    </location>
</feature>
<dbReference type="Pfam" id="PF14383">
    <property type="entry name" value="VARLMGL"/>
    <property type="match status" value="1"/>
</dbReference>
<dbReference type="PANTHER" id="PTHR37751">
    <property type="entry name" value="LOW PROTEIN: M-PHASE INDUCER PHOSPHATASE-LIKE PROTEIN"/>
    <property type="match status" value="1"/>
</dbReference>
<keyword evidence="4" id="KW-1185">Reference proteome</keyword>
<proteinExistence type="predicted"/>
<feature type="compositionally biased region" description="Low complexity" evidence="1">
    <location>
        <begin position="158"/>
        <end position="173"/>
    </location>
</feature>
<feature type="compositionally biased region" description="Pro residues" evidence="1">
    <location>
        <begin position="352"/>
        <end position="369"/>
    </location>
</feature>
<feature type="compositionally biased region" description="Low complexity" evidence="1">
    <location>
        <begin position="81"/>
        <end position="93"/>
    </location>
</feature>
<feature type="compositionally biased region" description="Basic residues" evidence="1">
    <location>
        <begin position="174"/>
        <end position="190"/>
    </location>
</feature>
<feature type="compositionally biased region" description="Low complexity" evidence="1">
    <location>
        <begin position="509"/>
        <end position="518"/>
    </location>
</feature>